<reference evidence="11" key="1">
    <citation type="submission" date="2023-07" db="EMBL/GenBank/DDBJ databases">
        <title>30 novel species of actinomycetes from the DSMZ collection.</title>
        <authorList>
            <person name="Nouioui I."/>
        </authorList>
    </citation>
    <scope>NUCLEOTIDE SEQUENCE [LARGE SCALE GENOMIC DNA]</scope>
    <source>
        <strain evidence="11">DSM 44917</strain>
    </source>
</reference>
<organism evidence="10 11">
    <name type="scientific">Streptomyces boetiae</name>
    <dbReference type="NCBI Taxonomy" id="3075541"/>
    <lineage>
        <taxon>Bacteria</taxon>
        <taxon>Bacillati</taxon>
        <taxon>Actinomycetota</taxon>
        <taxon>Actinomycetes</taxon>
        <taxon>Kitasatosporales</taxon>
        <taxon>Streptomycetaceae</taxon>
        <taxon>Streptomyces</taxon>
    </lineage>
</organism>
<dbReference type="Proteomes" id="UP001183388">
    <property type="component" value="Unassembled WGS sequence"/>
</dbReference>
<comment type="subcellular location">
    <subcellularLocation>
        <location evidence="1">Cell membrane</location>
    </subcellularLocation>
</comment>
<keyword evidence="5 8" id="KW-1133">Transmembrane helix</keyword>
<evidence type="ECO:0000313" key="10">
    <source>
        <dbReference type="EMBL" id="MDT0307017.1"/>
    </source>
</evidence>
<evidence type="ECO:0000256" key="4">
    <source>
        <dbReference type="ARBA" id="ARBA00022741"/>
    </source>
</evidence>
<evidence type="ECO:0000256" key="7">
    <source>
        <dbReference type="ARBA" id="ARBA00023136"/>
    </source>
</evidence>
<dbReference type="EMBL" id="JAVREN010000009">
    <property type="protein sequence ID" value="MDT0307017.1"/>
    <property type="molecule type" value="Genomic_DNA"/>
</dbReference>
<feature type="transmembrane region" description="Helical" evidence="8">
    <location>
        <begin position="137"/>
        <end position="156"/>
    </location>
</feature>
<keyword evidence="2" id="KW-1003">Cell membrane</keyword>
<gene>
    <name evidence="10" type="ORF">RM780_08580</name>
</gene>
<evidence type="ECO:0000313" key="11">
    <source>
        <dbReference type="Proteomes" id="UP001183388"/>
    </source>
</evidence>
<keyword evidence="11" id="KW-1185">Reference proteome</keyword>
<feature type="transmembrane region" description="Helical" evidence="8">
    <location>
        <begin position="59"/>
        <end position="81"/>
    </location>
</feature>
<evidence type="ECO:0000256" key="5">
    <source>
        <dbReference type="ARBA" id="ARBA00022989"/>
    </source>
</evidence>
<feature type="domain" description="Pycsar effector protein" evidence="9">
    <location>
        <begin position="14"/>
        <end position="152"/>
    </location>
</feature>
<evidence type="ECO:0000256" key="6">
    <source>
        <dbReference type="ARBA" id="ARBA00023118"/>
    </source>
</evidence>
<evidence type="ECO:0000256" key="1">
    <source>
        <dbReference type="ARBA" id="ARBA00004236"/>
    </source>
</evidence>
<name>A0ABU2L682_9ACTN</name>
<accession>A0ABU2L682</accession>
<evidence type="ECO:0000256" key="2">
    <source>
        <dbReference type="ARBA" id="ARBA00022475"/>
    </source>
</evidence>
<evidence type="ECO:0000259" key="9">
    <source>
        <dbReference type="Pfam" id="PF18967"/>
    </source>
</evidence>
<comment type="caution">
    <text evidence="10">The sequence shown here is derived from an EMBL/GenBank/DDBJ whole genome shotgun (WGS) entry which is preliminary data.</text>
</comment>
<evidence type="ECO:0000256" key="8">
    <source>
        <dbReference type="SAM" id="Phobius"/>
    </source>
</evidence>
<protein>
    <submittedName>
        <fullName evidence="10">DUF5706 domain-containing protein</fullName>
    </submittedName>
</protein>
<keyword evidence="4" id="KW-0547">Nucleotide-binding</keyword>
<dbReference type="Pfam" id="PF18967">
    <property type="entry name" value="PycTM"/>
    <property type="match status" value="1"/>
</dbReference>
<evidence type="ECO:0000256" key="3">
    <source>
        <dbReference type="ARBA" id="ARBA00022692"/>
    </source>
</evidence>
<feature type="transmembrane region" description="Helical" evidence="8">
    <location>
        <begin position="32"/>
        <end position="53"/>
    </location>
</feature>
<sequence>MSTPLPVRSRDAALSEALEETRAQIARTDTKASMLLALVGAVFAGVLAVGGSLDLSAAALIPGALGAVVLAGAGEALLSVVRPRLTPVAKGWLLDWASLTPERLRQEITTDHRPEAVTVLARQAVAKHKRLQRAVDLIRAAGVLLAIAALIAAGGAW</sequence>
<keyword evidence="7 8" id="KW-0472">Membrane</keyword>
<dbReference type="RefSeq" id="WP_311629961.1">
    <property type="nucleotide sequence ID" value="NZ_JAVREN010000009.1"/>
</dbReference>
<keyword evidence="3 8" id="KW-0812">Transmembrane</keyword>
<dbReference type="InterPro" id="IPR043760">
    <property type="entry name" value="PycTM_dom"/>
</dbReference>
<proteinExistence type="predicted"/>
<keyword evidence="6" id="KW-0051">Antiviral defense</keyword>